<sequence length="130" mass="14776">MSERAVRKVKTFVSRPIKEATLRRFVNKVEAKMQAEQTGQIRLREVKQGDDLFPKPLRRSQEAKSKEIRNKDKVDMSMKSVATSAMKYSGGELPSGNKIVTGNKCNDGKLFINGEPFWTMQKKPTETDLV</sequence>
<dbReference type="OrthoDB" id="5867859at2759"/>
<organism evidence="2 3">
    <name type="scientific">Cylicostephanus goldi</name>
    <name type="common">Nematode worm</name>
    <dbReference type="NCBI Taxonomy" id="71465"/>
    <lineage>
        <taxon>Eukaryota</taxon>
        <taxon>Metazoa</taxon>
        <taxon>Ecdysozoa</taxon>
        <taxon>Nematoda</taxon>
        <taxon>Chromadorea</taxon>
        <taxon>Rhabditida</taxon>
        <taxon>Rhabditina</taxon>
        <taxon>Rhabditomorpha</taxon>
        <taxon>Strongyloidea</taxon>
        <taxon>Strongylidae</taxon>
        <taxon>Cylicostephanus</taxon>
    </lineage>
</organism>
<evidence type="ECO:0000313" key="2">
    <source>
        <dbReference type="EMBL" id="VDK67620.1"/>
    </source>
</evidence>
<accession>A0A3P6SHZ1</accession>
<keyword evidence="3" id="KW-1185">Reference proteome</keyword>
<proteinExistence type="predicted"/>
<evidence type="ECO:0000313" key="3">
    <source>
        <dbReference type="Proteomes" id="UP000271889"/>
    </source>
</evidence>
<dbReference type="Proteomes" id="UP000271889">
    <property type="component" value="Unassembled WGS sequence"/>
</dbReference>
<dbReference type="AlphaFoldDB" id="A0A3P6SHZ1"/>
<evidence type="ECO:0000256" key="1">
    <source>
        <dbReference type="SAM" id="MobiDB-lite"/>
    </source>
</evidence>
<dbReference type="EMBL" id="UYRV01020473">
    <property type="protein sequence ID" value="VDK67620.1"/>
    <property type="molecule type" value="Genomic_DNA"/>
</dbReference>
<reference evidence="2 3" key="1">
    <citation type="submission" date="2018-11" db="EMBL/GenBank/DDBJ databases">
        <authorList>
            <consortium name="Pathogen Informatics"/>
        </authorList>
    </citation>
    <scope>NUCLEOTIDE SEQUENCE [LARGE SCALE GENOMIC DNA]</scope>
</reference>
<name>A0A3P6SHZ1_CYLGO</name>
<protein>
    <submittedName>
        <fullName evidence="2">Uncharacterized protein</fullName>
    </submittedName>
</protein>
<gene>
    <name evidence="2" type="ORF">CGOC_LOCUS6342</name>
</gene>
<feature type="region of interest" description="Disordered" evidence="1">
    <location>
        <begin position="45"/>
        <end position="75"/>
    </location>
</feature>